<feature type="transmembrane region" description="Helical" evidence="7">
    <location>
        <begin position="638"/>
        <end position="662"/>
    </location>
</feature>
<dbReference type="GO" id="GO:0016020">
    <property type="term" value="C:membrane"/>
    <property type="evidence" value="ECO:0007669"/>
    <property type="project" value="UniProtKB-SubCell"/>
</dbReference>
<reference evidence="10 11" key="1">
    <citation type="submission" date="2011-02" db="EMBL/GenBank/DDBJ databases">
        <authorList>
            <person name="Nelson K.E."/>
            <person name="Sutton G."/>
            <person name="Torralba M."/>
            <person name="Durkin S."/>
            <person name="Harkins D."/>
            <person name="Montgomery R."/>
            <person name="Ziemer C."/>
            <person name="Klaassens E."/>
            <person name="Ocuiv P."/>
            <person name="Morrison M."/>
        </authorList>
    </citation>
    <scope>NUCLEOTIDE SEQUENCE [LARGE SCALE GENOMIC DNA]</scope>
    <source>
        <strain evidence="10 11">8</strain>
    </source>
</reference>
<organism evidence="10 11">
    <name type="scientific">Ruminococcus albus 8</name>
    <dbReference type="NCBI Taxonomy" id="246199"/>
    <lineage>
        <taxon>Bacteria</taxon>
        <taxon>Bacillati</taxon>
        <taxon>Bacillota</taxon>
        <taxon>Clostridia</taxon>
        <taxon>Eubacteriales</taxon>
        <taxon>Oscillospiraceae</taxon>
        <taxon>Ruminococcus</taxon>
    </lineage>
</organism>
<dbReference type="PROSITE" id="PS51125">
    <property type="entry name" value="NHL"/>
    <property type="match status" value="1"/>
</dbReference>
<dbReference type="RefSeq" id="WP_002853305.1">
    <property type="nucleotide sequence ID" value="NZ_ADKM02000134.1"/>
</dbReference>
<sequence>MQKLKRLASALVLAVICIMMLPVTAFADTPYVTYTIDGYGQIRQTQSAYLAYATITKFDDEALAEPSDICLSEDGLIYIADSGNARIVVGTPDGGLVKVIGQGTLKNPRGVYVTENGDVYVADRDAGKIFIFGRDGSLINEYGKPNSPLYGDEVSFLPIKIVVNDAGIMFVVCESNTNGIVEISPTDGGTFLGYFGTNYAATDLKTVIYRAILTDAQRAKMVSNIPATPTNLAIDDKGLIFTVTRGNETDTLKRLNIAGTNMISNHDRTYADTPSAVAAGNHDNVYVADQQGYIFEYNNEGEMLFVFGGPDDGTQRVGLSTMVSGIAIDSEDRIFVLDSDKAQVQVYEPTEFTDLLHNALYLYSKGRYTDAKEPLTKILKMNSMFDYANKAMGRCLFQEENYKEALRYARLAKDYSGYSDAFWEIRNVWLKNNVMTLILVIVLLVIAVRVLKTLDSKKQIFKKQKKALKKFRKKSFVSDVAYAGYFMKKPSDGAYGIAAEGRDNWLASTFLLVIFIAEFVIGKYTCGFLAKTVMEGRYEIMSDIGTIIIGIIALTACTYLVCTINEGEGTVKKIYTFFCYSLMPYIVFMPIAYILSHVLTNNEIFLTTMVSILTYGWIAVIAVIGLKEVNNFTMGQTFKVIFLTAFAALILALLIFIIYVLWAQVFEFIYALFGEGVYRLGN</sequence>
<keyword evidence="2 7" id="KW-0812">Transmembrane</keyword>
<dbReference type="OrthoDB" id="9799230at2"/>
<feature type="transmembrane region" description="Helical" evidence="7">
    <location>
        <begin position="604"/>
        <end position="626"/>
    </location>
</feature>
<feature type="repeat" description="NHL" evidence="6">
    <location>
        <begin position="94"/>
        <end position="135"/>
    </location>
</feature>
<dbReference type="InterPro" id="IPR011042">
    <property type="entry name" value="6-blade_b-propeller_TolB-like"/>
</dbReference>
<keyword evidence="4 7" id="KW-1133">Transmembrane helix</keyword>
<evidence type="ECO:0000313" key="11">
    <source>
        <dbReference type="Proteomes" id="UP000004259"/>
    </source>
</evidence>
<dbReference type="AlphaFoldDB" id="E9SHT5"/>
<dbReference type="Pfam" id="PF04893">
    <property type="entry name" value="Yip1"/>
    <property type="match status" value="1"/>
</dbReference>
<dbReference type="eggNOG" id="COG3391">
    <property type="taxonomic scope" value="Bacteria"/>
</dbReference>
<evidence type="ECO:0000313" key="10">
    <source>
        <dbReference type="EMBL" id="EGC01169.1"/>
    </source>
</evidence>
<dbReference type="PANTHER" id="PTHR24104:SF25">
    <property type="entry name" value="PROTEIN LIN-41"/>
    <property type="match status" value="1"/>
</dbReference>
<evidence type="ECO:0000256" key="5">
    <source>
        <dbReference type="ARBA" id="ARBA00023136"/>
    </source>
</evidence>
<dbReference type="SUPFAM" id="SSF101898">
    <property type="entry name" value="NHL repeat"/>
    <property type="match status" value="1"/>
</dbReference>
<feature type="chain" id="PRO_5003247214" evidence="8">
    <location>
        <begin position="28"/>
        <end position="682"/>
    </location>
</feature>
<comment type="subcellular location">
    <subcellularLocation>
        <location evidence="1">Membrane</location>
        <topology evidence="1">Multi-pass membrane protein</topology>
    </subcellularLocation>
</comment>
<proteinExistence type="predicted"/>
<dbReference type="Proteomes" id="UP000004259">
    <property type="component" value="Unassembled WGS sequence"/>
</dbReference>
<dbReference type="SUPFAM" id="SSF48452">
    <property type="entry name" value="TPR-like"/>
    <property type="match status" value="1"/>
</dbReference>
<dbReference type="Gene3D" id="1.25.40.10">
    <property type="entry name" value="Tetratricopeptide repeat domain"/>
    <property type="match status" value="1"/>
</dbReference>
<name>E9SHT5_RUMAL</name>
<protein>
    <submittedName>
        <fullName evidence="10">NHL repeat protein</fullName>
    </submittedName>
</protein>
<feature type="signal peptide" evidence="8">
    <location>
        <begin position="1"/>
        <end position="27"/>
    </location>
</feature>
<dbReference type="InterPro" id="IPR050952">
    <property type="entry name" value="TRIM-NHL_E3_ligases"/>
</dbReference>
<keyword evidence="5 7" id="KW-0472">Membrane</keyword>
<dbReference type="Pfam" id="PF01436">
    <property type="entry name" value="NHL"/>
    <property type="match status" value="2"/>
</dbReference>
<evidence type="ECO:0000256" key="6">
    <source>
        <dbReference type="PROSITE-ProRule" id="PRU00504"/>
    </source>
</evidence>
<keyword evidence="11" id="KW-1185">Reference proteome</keyword>
<feature type="transmembrane region" description="Helical" evidence="7">
    <location>
        <begin position="544"/>
        <end position="562"/>
    </location>
</feature>
<dbReference type="EMBL" id="ADKM02000134">
    <property type="protein sequence ID" value="EGC01169.1"/>
    <property type="molecule type" value="Genomic_DNA"/>
</dbReference>
<feature type="transmembrane region" description="Helical" evidence="7">
    <location>
        <begin position="434"/>
        <end position="451"/>
    </location>
</feature>
<dbReference type="PANTHER" id="PTHR24104">
    <property type="entry name" value="E3 UBIQUITIN-PROTEIN LIGASE NHLRC1-RELATED"/>
    <property type="match status" value="1"/>
</dbReference>
<feature type="transmembrane region" description="Helical" evidence="7">
    <location>
        <begin position="574"/>
        <end position="598"/>
    </location>
</feature>
<evidence type="ECO:0000256" key="3">
    <source>
        <dbReference type="ARBA" id="ARBA00022737"/>
    </source>
</evidence>
<gene>
    <name evidence="10" type="ORF">CUS_7035</name>
</gene>
<keyword evidence="8" id="KW-0732">Signal</keyword>
<feature type="domain" description="Yip1" evidence="9">
    <location>
        <begin position="487"/>
        <end position="655"/>
    </location>
</feature>
<dbReference type="STRING" id="246199.CUS_7035"/>
<evidence type="ECO:0000256" key="1">
    <source>
        <dbReference type="ARBA" id="ARBA00004141"/>
    </source>
</evidence>
<evidence type="ECO:0000256" key="7">
    <source>
        <dbReference type="SAM" id="Phobius"/>
    </source>
</evidence>
<evidence type="ECO:0000256" key="2">
    <source>
        <dbReference type="ARBA" id="ARBA00022692"/>
    </source>
</evidence>
<dbReference type="CDD" id="cd05819">
    <property type="entry name" value="NHL"/>
    <property type="match status" value="1"/>
</dbReference>
<evidence type="ECO:0000259" key="9">
    <source>
        <dbReference type="Pfam" id="PF04893"/>
    </source>
</evidence>
<evidence type="ECO:0000256" key="8">
    <source>
        <dbReference type="SAM" id="SignalP"/>
    </source>
</evidence>
<accession>E9SHT5</accession>
<dbReference type="InterPro" id="IPR006977">
    <property type="entry name" value="Yip1_dom"/>
</dbReference>
<comment type="caution">
    <text evidence="10">The sequence shown here is derived from an EMBL/GenBank/DDBJ whole genome shotgun (WGS) entry which is preliminary data.</text>
</comment>
<keyword evidence="3" id="KW-0677">Repeat</keyword>
<dbReference type="Gene3D" id="2.120.10.30">
    <property type="entry name" value="TolB, C-terminal domain"/>
    <property type="match status" value="2"/>
</dbReference>
<evidence type="ECO:0000256" key="4">
    <source>
        <dbReference type="ARBA" id="ARBA00022989"/>
    </source>
</evidence>
<feature type="transmembrane region" description="Helical" evidence="7">
    <location>
        <begin position="505"/>
        <end position="524"/>
    </location>
</feature>
<dbReference type="GO" id="GO:0008270">
    <property type="term" value="F:zinc ion binding"/>
    <property type="evidence" value="ECO:0007669"/>
    <property type="project" value="UniProtKB-KW"/>
</dbReference>
<dbReference type="InterPro" id="IPR011990">
    <property type="entry name" value="TPR-like_helical_dom_sf"/>
</dbReference>
<dbReference type="InterPro" id="IPR001258">
    <property type="entry name" value="NHL_repeat"/>
</dbReference>